<dbReference type="PANTHER" id="PTHR10266:SF3">
    <property type="entry name" value="CYTOCHROME C1, HEME PROTEIN, MITOCHONDRIAL"/>
    <property type="match status" value="1"/>
</dbReference>
<evidence type="ECO:0000313" key="13">
    <source>
        <dbReference type="Proteomes" id="UP000033202"/>
    </source>
</evidence>
<evidence type="ECO:0000256" key="6">
    <source>
        <dbReference type="ARBA" id="ARBA00022989"/>
    </source>
</evidence>
<dbReference type="GO" id="GO:0009055">
    <property type="term" value="F:electron transfer activity"/>
    <property type="evidence" value="ECO:0007669"/>
    <property type="project" value="InterPro"/>
</dbReference>
<keyword evidence="8 10" id="KW-0472">Membrane</keyword>
<dbReference type="PANTHER" id="PTHR10266">
    <property type="entry name" value="CYTOCHROME C1"/>
    <property type="match status" value="1"/>
</dbReference>
<dbReference type="InterPro" id="IPR009056">
    <property type="entry name" value="Cyt_c-like_dom"/>
</dbReference>
<sequence>MVRIIGFFVGLGFCLVLAIAFFTGAYNQITNPPAETAEKEFHLHPKPLALESNGPFGKFDRAQLQRGFQVYKEVCSACHSLKFVAFRDLKDLGYSDAEVKAIADQWVIQQPSINPDTGEPATRKSVPADHFPAPFANEIAARAANNNALPPDLSLMTKAREGGAAYVHSLITGYRDQPAELLKKFPTAKTPKGLHYNPYFANLNIAMPPPLVSDGQVQYTDGTKPTVDQMGTDVAAFLTWTAEPKLERRHGIGVAAFIFLLVFSVLTYMSYQNIWASKKRELAHS</sequence>
<keyword evidence="6 10" id="KW-1133">Transmembrane helix</keyword>
<comment type="caution">
    <text evidence="12">The sequence shown here is derived from an EMBL/GenBank/DDBJ whole genome shotgun (WGS) entry which is preliminary data.</text>
</comment>
<feature type="transmembrane region" description="Helical" evidence="10">
    <location>
        <begin position="251"/>
        <end position="271"/>
    </location>
</feature>
<evidence type="ECO:0000256" key="5">
    <source>
        <dbReference type="ARBA" id="ARBA00022723"/>
    </source>
</evidence>
<dbReference type="Gene3D" id="1.20.5.100">
    <property type="entry name" value="Cytochrome c1, transmembrane anchor, C-terminal"/>
    <property type="match status" value="1"/>
</dbReference>
<proteinExistence type="predicted"/>
<feature type="binding site" description="covalent" evidence="9">
    <location>
        <position position="78"/>
    </location>
    <ligand>
        <name>heme c</name>
        <dbReference type="ChEBI" id="CHEBI:61717"/>
    </ligand>
</feature>
<keyword evidence="4 10" id="KW-0812">Transmembrane</keyword>
<dbReference type="AlphaFoldDB" id="A0A0E9MSY4"/>
<evidence type="ECO:0000256" key="1">
    <source>
        <dbReference type="ARBA" id="ARBA00004370"/>
    </source>
</evidence>
<keyword evidence="13" id="KW-1185">Reference proteome</keyword>
<dbReference type="PRINTS" id="PR00603">
    <property type="entry name" value="CYTOCHROMEC1"/>
</dbReference>
<feature type="domain" description="Cytochrome c" evidence="11">
    <location>
        <begin position="62"/>
        <end position="171"/>
    </location>
</feature>
<dbReference type="GO" id="GO:0020037">
    <property type="term" value="F:heme binding"/>
    <property type="evidence" value="ECO:0007669"/>
    <property type="project" value="InterPro"/>
</dbReference>
<dbReference type="PROSITE" id="PS51007">
    <property type="entry name" value="CYTC"/>
    <property type="match status" value="1"/>
</dbReference>
<evidence type="ECO:0000256" key="3">
    <source>
        <dbReference type="ARBA" id="ARBA00022617"/>
    </source>
</evidence>
<name>A0A0E9MSY4_9SPHN</name>
<dbReference type="OrthoDB" id="9808471at2"/>
<feature type="binding site" description="covalent" evidence="9">
    <location>
        <position position="75"/>
    </location>
    <ligand>
        <name>heme c</name>
        <dbReference type="ChEBI" id="CHEBI:61717"/>
    </ligand>
</feature>
<comment type="subcellular location">
    <subcellularLocation>
        <location evidence="1">Membrane</location>
    </subcellularLocation>
</comment>
<evidence type="ECO:0000256" key="4">
    <source>
        <dbReference type="ARBA" id="ARBA00022692"/>
    </source>
</evidence>
<gene>
    <name evidence="12" type="primary">petC</name>
    <name evidence="12" type="ORF">SCH01S_52_00450</name>
</gene>
<dbReference type="Pfam" id="PF02167">
    <property type="entry name" value="Cytochrom_C1"/>
    <property type="match status" value="1"/>
</dbReference>
<organism evidence="12 13">
    <name type="scientific">Sphingomonas changbaiensis NBRC 104936</name>
    <dbReference type="NCBI Taxonomy" id="1219043"/>
    <lineage>
        <taxon>Bacteria</taxon>
        <taxon>Pseudomonadati</taxon>
        <taxon>Pseudomonadota</taxon>
        <taxon>Alphaproteobacteria</taxon>
        <taxon>Sphingomonadales</taxon>
        <taxon>Sphingomonadaceae</taxon>
        <taxon>Sphingomonas</taxon>
    </lineage>
</organism>
<dbReference type="GO" id="GO:0016020">
    <property type="term" value="C:membrane"/>
    <property type="evidence" value="ECO:0007669"/>
    <property type="project" value="UniProtKB-SubCell"/>
</dbReference>
<evidence type="ECO:0000259" key="11">
    <source>
        <dbReference type="PROSITE" id="PS51007"/>
    </source>
</evidence>
<keyword evidence="3 9" id="KW-0349">Heme</keyword>
<comment type="cofactor">
    <cofactor evidence="9">
        <name>heme c</name>
        <dbReference type="ChEBI" id="CHEBI:61717"/>
    </cofactor>
    <text evidence="9">Binds 1 heme c group covalently per subunit.</text>
</comment>
<accession>A0A0E9MSY4</accession>
<protein>
    <recommendedName>
        <fullName evidence="2">Cytochrome c1</fullName>
    </recommendedName>
</protein>
<dbReference type="EMBL" id="BBWU01000052">
    <property type="protein sequence ID" value="GAO40862.1"/>
    <property type="molecule type" value="Genomic_DNA"/>
</dbReference>
<dbReference type="Proteomes" id="UP000033202">
    <property type="component" value="Unassembled WGS sequence"/>
</dbReference>
<dbReference type="GO" id="GO:0046872">
    <property type="term" value="F:metal ion binding"/>
    <property type="evidence" value="ECO:0007669"/>
    <property type="project" value="UniProtKB-KW"/>
</dbReference>
<evidence type="ECO:0000256" key="7">
    <source>
        <dbReference type="ARBA" id="ARBA00023004"/>
    </source>
</evidence>
<evidence type="ECO:0000313" key="12">
    <source>
        <dbReference type="EMBL" id="GAO40862.1"/>
    </source>
</evidence>
<evidence type="ECO:0000256" key="10">
    <source>
        <dbReference type="SAM" id="Phobius"/>
    </source>
</evidence>
<reference evidence="12 13" key="1">
    <citation type="submission" date="2015-04" db="EMBL/GenBank/DDBJ databases">
        <title>Whole genome shotgun sequence of Sphingomonas changbaiensis NBRC 104936.</title>
        <authorList>
            <person name="Katano-Makiyama Y."/>
            <person name="Hosoyama A."/>
            <person name="Hashimoto M."/>
            <person name="Noguchi M."/>
            <person name="Tsuchikane K."/>
            <person name="Ohji S."/>
            <person name="Yamazoe A."/>
            <person name="Ichikawa N."/>
            <person name="Kimura A."/>
            <person name="Fujita N."/>
        </authorList>
    </citation>
    <scope>NUCLEOTIDE SEQUENCE [LARGE SCALE GENOMIC DNA]</scope>
    <source>
        <strain evidence="12 13">NBRC 104936</strain>
    </source>
</reference>
<evidence type="ECO:0000256" key="8">
    <source>
        <dbReference type="ARBA" id="ARBA00023136"/>
    </source>
</evidence>
<dbReference type="RefSeq" id="WP_046349641.1">
    <property type="nucleotide sequence ID" value="NZ_BBWU01000052.1"/>
</dbReference>
<keyword evidence="5 9" id="KW-0479">Metal-binding</keyword>
<evidence type="ECO:0000256" key="9">
    <source>
        <dbReference type="PIRSR" id="PIRSR602326-1"/>
    </source>
</evidence>
<feature type="binding site" description="covalent" evidence="9">
    <location>
        <position position="207"/>
    </location>
    <ligand>
        <name>heme c</name>
        <dbReference type="ChEBI" id="CHEBI:61717"/>
    </ligand>
</feature>
<keyword evidence="7 9" id="KW-0408">Iron</keyword>
<dbReference type="Gene3D" id="1.10.760.10">
    <property type="entry name" value="Cytochrome c-like domain"/>
    <property type="match status" value="1"/>
</dbReference>
<dbReference type="InterPro" id="IPR002326">
    <property type="entry name" value="Cyt_c1"/>
</dbReference>
<dbReference type="InterPro" id="IPR036909">
    <property type="entry name" value="Cyt_c-like_dom_sf"/>
</dbReference>
<feature type="binding site" description="covalent" evidence="9">
    <location>
        <position position="79"/>
    </location>
    <ligand>
        <name>heme c</name>
        <dbReference type="ChEBI" id="CHEBI:61717"/>
    </ligand>
</feature>
<evidence type="ECO:0000256" key="2">
    <source>
        <dbReference type="ARBA" id="ARBA00016165"/>
    </source>
</evidence>
<dbReference type="STRING" id="1219043.SCH01S_52_00450"/>
<dbReference type="SUPFAM" id="SSF46626">
    <property type="entry name" value="Cytochrome c"/>
    <property type="match status" value="1"/>
</dbReference>